<evidence type="ECO:0000313" key="1">
    <source>
        <dbReference type="EMBL" id="KEH29184.1"/>
    </source>
</evidence>
<protein>
    <submittedName>
        <fullName evidence="1">Trafficking protein particle complex subunit, putative</fullName>
    </submittedName>
</protein>
<gene>
    <name evidence="1" type="ordered locus">MTR_4g027400</name>
</gene>
<reference evidence="2" key="3">
    <citation type="submission" date="2015-04" db="UniProtKB">
        <authorList>
            <consortium name="EnsemblPlants"/>
        </authorList>
    </citation>
    <scope>IDENTIFICATION</scope>
    <source>
        <strain evidence="2">cv. Jemalong A17</strain>
    </source>
</reference>
<name>A0A072UHE9_MEDTR</name>
<dbReference type="STRING" id="3880.A0A072UHE9"/>
<sequence>MAPVAPRSGDAIFANIEHVNAELFTLTYGTIVHQLLTDLKEVEESSKLHHPKISHSKNSLKSTHVYILYGSWLKEIDHEKYGFNDSEIPIGLM</sequence>
<reference evidence="1 3" key="2">
    <citation type="journal article" date="2014" name="BMC Genomics">
        <title>An improved genome release (version Mt4.0) for the model legume Medicago truncatula.</title>
        <authorList>
            <person name="Tang H."/>
            <person name="Krishnakumar V."/>
            <person name="Bidwell S."/>
            <person name="Rosen B."/>
            <person name="Chan A."/>
            <person name="Zhou S."/>
            <person name="Gentzbittel L."/>
            <person name="Childs K.L."/>
            <person name="Yandell M."/>
            <person name="Gundlach H."/>
            <person name="Mayer K.F."/>
            <person name="Schwartz D.C."/>
            <person name="Town C.D."/>
        </authorList>
    </citation>
    <scope>GENOME REANNOTATION</scope>
    <source>
        <strain evidence="1">A17</strain>
        <strain evidence="2 3">cv. Jemalong A17</strain>
    </source>
</reference>
<proteinExistence type="predicted"/>
<dbReference type="Gene3D" id="3.30.1380.20">
    <property type="entry name" value="Trafficking protein particle complex subunit 3"/>
    <property type="match status" value="1"/>
</dbReference>
<dbReference type="EMBL" id="CM001220">
    <property type="protein sequence ID" value="KEH29184.1"/>
    <property type="molecule type" value="Genomic_DNA"/>
</dbReference>
<reference evidence="1 3" key="1">
    <citation type="journal article" date="2011" name="Nature">
        <title>The Medicago genome provides insight into the evolution of rhizobial symbioses.</title>
        <authorList>
            <person name="Young N.D."/>
            <person name="Debelle F."/>
            <person name="Oldroyd G.E."/>
            <person name="Geurts R."/>
            <person name="Cannon S.B."/>
            <person name="Udvardi M.K."/>
            <person name="Benedito V.A."/>
            <person name="Mayer K.F."/>
            <person name="Gouzy J."/>
            <person name="Schoof H."/>
            <person name="Van de Peer Y."/>
            <person name="Proost S."/>
            <person name="Cook D.R."/>
            <person name="Meyers B.C."/>
            <person name="Spannagl M."/>
            <person name="Cheung F."/>
            <person name="De Mita S."/>
            <person name="Krishnakumar V."/>
            <person name="Gundlach H."/>
            <person name="Zhou S."/>
            <person name="Mudge J."/>
            <person name="Bharti A.K."/>
            <person name="Murray J.D."/>
            <person name="Naoumkina M.A."/>
            <person name="Rosen B."/>
            <person name="Silverstein K.A."/>
            <person name="Tang H."/>
            <person name="Rombauts S."/>
            <person name="Zhao P.X."/>
            <person name="Zhou P."/>
            <person name="Barbe V."/>
            <person name="Bardou P."/>
            <person name="Bechner M."/>
            <person name="Bellec A."/>
            <person name="Berger A."/>
            <person name="Berges H."/>
            <person name="Bidwell S."/>
            <person name="Bisseling T."/>
            <person name="Choisne N."/>
            <person name="Couloux A."/>
            <person name="Denny R."/>
            <person name="Deshpande S."/>
            <person name="Dai X."/>
            <person name="Doyle J.J."/>
            <person name="Dudez A.M."/>
            <person name="Farmer A.D."/>
            <person name="Fouteau S."/>
            <person name="Franken C."/>
            <person name="Gibelin C."/>
            <person name="Gish J."/>
            <person name="Goldstein S."/>
            <person name="Gonzalez A.J."/>
            <person name="Green P.J."/>
            <person name="Hallab A."/>
            <person name="Hartog M."/>
            <person name="Hua A."/>
            <person name="Humphray S.J."/>
            <person name="Jeong D.H."/>
            <person name="Jing Y."/>
            <person name="Jocker A."/>
            <person name="Kenton S.M."/>
            <person name="Kim D.J."/>
            <person name="Klee K."/>
            <person name="Lai H."/>
            <person name="Lang C."/>
            <person name="Lin S."/>
            <person name="Macmil S.L."/>
            <person name="Magdelenat G."/>
            <person name="Matthews L."/>
            <person name="McCorrison J."/>
            <person name="Monaghan E.L."/>
            <person name="Mun J.H."/>
            <person name="Najar F.Z."/>
            <person name="Nicholson C."/>
            <person name="Noirot C."/>
            <person name="O'Bleness M."/>
            <person name="Paule C.R."/>
            <person name="Poulain J."/>
            <person name="Prion F."/>
            <person name="Qin B."/>
            <person name="Qu C."/>
            <person name="Retzel E.F."/>
            <person name="Riddle C."/>
            <person name="Sallet E."/>
            <person name="Samain S."/>
            <person name="Samson N."/>
            <person name="Sanders I."/>
            <person name="Saurat O."/>
            <person name="Scarpelli C."/>
            <person name="Schiex T."/>
            <person name="Segurens B."/>
            <person name="Severin A.J."/>
            <person name="Sherrier D.J."/>
            <person name="Shi R."/>
            <person name="Sims S."/>
            <person name="Singer S.R."/>
            <person name="Sinharoy S."/>
            <person name="Sterck L."/>
            <person name="Viollet A."/>
            <person name="Wang B.B."/>
            <person name="Wang K."/>
            <person name="Wang M."/>
            <person name="Wang X."/>
            <person name="Warfsmann J."/>
            <person name="Weissenbach J."/>
            <person name="White D.D."/>
            <person name="White J.D."/>
            <person name="Wiley G.B."/>
            <person name="Wincker P."/>
            <person name="Xing Y."/>
            <person name="Yang L."/>
            <person name="Yao Z."/>
            <person name="Ying F."/>
            <person name="Zhai J."/>
            <person name="Zhou L."/>
            <person name="Zuber A."/>
            <person name="Denarie J."/>
            <person name="Dixon R.A."/>
            <person name="May G.D."/>
            <person name="Schwartz D.C."/>
            <person name="Rogers J."/>
            <person name="Quetier F."/>
            <person name="Town C.D."/>
            <person name="Roe B.A."/>
        </authorList>
    </citation>
    <scope>NUCLEOTIDE SEQUENCE [LARGE SCALE GENOMIC DNA]</scope>
    <source>
        <strain evidence="1">A17</strain>
        <strain evidence="2 3">cv. Jemalong A17</strain>
    </source>
</reference>
<organism evidence="1 3">
    <name type="scientific">Medicago truncatula</name>
    <name type="common">Barrel medic</name>
    <name type="synonym">Medicago tribuloides</name>
    <dbReference type="NCBI Taxonomy" id="3880"/>
    <lineage>
        <taxon>Eukaryota</taxon>
        <taxon>Viridiplantae</taxon>
        <taxon>Streptophyta</taxon>
        <taxon>Embryophyta</taxon>
        <taxon>Tracheophyta</taxon>
        <taxon>Spermatophyta</taxon>
        <taxon>Magnoliopsida</taxon>
        <taxon>eudicotyledons</taxon>
        <taxon>Gunneridae</taxon>
        <taxon>Pentapetalae</taxon>
        <taxon>rosids</taxon>
        <taxon>fabids</taxon>
        <taxon>Fabales</taxon>
        <taxon>Fabaceae</taxon>
        <taxon>Papilionoideae</taxon>
        <taxon>50 kb inversion clade</taxon>
        <taxon>NPAAA clade</taxon>
        <taxon>Hologalegina</taxon>
        <taxon>IRL clade</taxon>
        <taxon>Trifolieae</taxon>
        <taxon>Medicago</taxon>
    </lineage>
</organism>
<dbReference type="Proteomes" id="UP000002051">
    <property type="component" value="Chromosome 4"/>
</dbReference>
<dbReference type="AlphaFoldDB" id="A0A072UHE9"/>
<dbReference type="EnsemblPlants" id="KEH29184">
    <property type="protein sequence ID" value="KEH29184"/>
    <property type="gene ID" value="MTR_4g027400"/>
</dbReference>
<evidence type="ECO:0000313" key="3">
    <source>
        <dbReference type="Proteomes" id="UP000002051"/>
    </source>
</evidence>
<keyword evidence="3" id="KW-1185">Reference proteome</keyword>
<dbReference type="HOGENOM" id="CLU_2402982_0_0_1"/>
<evidence type="ECO:0000313" key="2">
    <source>
        <dbReference type="EnsemblPlants" id="KEH29184"/>
    </source>
</evidence>
<accession>A0A072UHE9</accession>